<feature type="domain" description="Glycosyl transferase family 1" evidence="1">
    <location>
        <begin position="168"/>
        <end position="338"/>
    </location>
</feature>
<dbReference type="EMBL" id="PFAR01000035">
    <property type="protein sequence ID" value="PIR93051.1"/>
    <property type="molecule type" value="Genomic_DNA"/>
</dbReference>
<dbReference type="Gene3D" id="3.40.50.2000">
    <property type="entry name" value="Glycogen Phosphorylase B"/>
    <property type="match status" value="2"/>
</dbReference>
<accession>A0A2H0V1S9</accession>
<dbReference type="AlphaFoldDB" id="A0A2H0V1S9"/>
<dbReference type="Pfam" id="PF00534">
    <property type="entry name" value="Glycos_transf_1"/>
    <property type="match status" value="1"/>
</dbReference>
<dbReference type="PANTHER" id="PTHR45947">
    <property type="entry name" value="SULFOQUINOVOSYL TRANSFERASE SQD2"/>
    <property type="match status" value="1"/>
</dbReference>
<dbReference type="Proteomes" id="UP000228626">
    <property type="component" value="Unassembled WGS sequence"/>
</dbReference>
<proteinExistence type="predicted"/>
<evidence type="ECO:0000259" key="2">
    <source>
        <dbReference type="Pfam" id="PF13439"/>
    </source>
</evidence>
<feature type="domain" description="Glycosyltransferase subfamily 4-like N-terminal" evidence="2">
    <location>
        <begin position="49"/>
        <end position="158"/>
    </location>
</feature>
<evidence type="ECO:0000313" key="3">
    <source>
        <dbReference type="EMBL" id="PIR93051.1"/>
    </source>
</evidence>
<gene>
    <name evidence="3" type="ORF">COT99_02875</name>
</gene>
<protein>
    <recommendedName>
        <fullName evidence="5">Glycosyl transferase family 1 domain-containing protein</fullName>
    </recommendedName>
</protein>
<dbReference type="PANTHER" id="PTHR45947:SF3">
    <property type="entry name" value="SULFOQUINOVOSYL TRANSFERASE SQD2"/>
    <property type="match status" value="1"/>
</dbReference>
<dbReference type="GO" id="GO:0016758">
    <property type="term" value="F:hexosyltransferase activity"/>
    <property type="evidence" value="ECO:0007669"/>
    <property type="project" value="TreeGrafter"/>
</dbReference>
<dbReference type="InterPro" id="IPR050194">
    <property type="entry name" value="Glycosyltransferase_grp1"/>
</dbReference>
<dbReference type="InterPro" id="IPR001296">
    <property type="entry name" value="Glyco_trans_1"/>
</dbReference>
<reference evidence="4" key="1">
    <citation type="submission" date="2017-09" db="EMBL/GenBank/DDBJ databases">
        <title>Depth-based differentiation of microbial function through sediment-hosted aquifers and enrichment of novel symbionts in the deep terrestrial subsurface.</title>
        <authorList>
            <person name="Probst A.J."/>
            <person name="Ladd B."/>
            <person name="Jarett J.K."/>
            <person name="Geller-Mcgrath D.E."/>
            <person name="Sieber C.M.K."/>
            <person name="Emerson J.B."/>
            <person name="Anantharaman K."/>
            <person name="Thomas B.C."/>
            <person name="Malmstrom R."/>
            <person name="Stieglmeier M."/>
            <person name="Klingl A."/>
            <person name="Woyke T."/>
            <person name="Ryan C.M."/>
            <person name="Banfield J.F."/>
        </authorList>
    </citation>
    <scope>NUCLEOTIDE SEQUENCE [LARGE SCALE GENOMIC DNA]</scope>
</reference>
<name>A0A2H0V1S9_9BACT</name>
<comment type="caution">
    <text evidence="3">The sequence shown here is derived from an EMBL/GenBank/DDBJ whole genome shotgun (WGS) entry which is preliminary data.</text>
</comment>
<organism evidence="3 4">
    <name type="scientific">Candidatus Falkowbacteria bacterium CG10_big_fil_rev_8_21_14_0_10_43_10</name>
    <dbReference type="NCBI Taxonomy" id="1974567"/>
    <lineage>
        <taxon>Bacteria</taxon>
        <taxon>Candidatus Falkowiibacteriota</taxon>
    </lineage>
</organism>
<dbReference type="SUPFAM" id="SSF53756">
    <property type="entry name" value="UDP-Glycosyltransferase/glycogen phosphorylase"/>
    <property type="match status" value="1"/>
</dbReference>
<sequence>MINEPIFKQKKTLLFTLEYPPFKGGVANYYGNVVKYWDDESIKVLTGKKLLKPHWIFSLWRLWQAVKKHRIQTVLVGHILPLGTVTWLLRKIIKFDYVVFLHGMDLTFAMKSRRKKWLARRILADAKKIICANSYAAKIAGEIVNSGKVAVVNPGIEVRSMKSEVRSDELKKKYNLQGKKILLQVGRLVKRKGYDKVIETLPEVLKQVPNLVYIIIGDGPELDNIKYSILNIKDNVLILTDVNDEELEAWYDLCDIFIMPSRDMDGDFEGFGIVYLEANAHGKPVIAGDSGGVRDAVKDGVNGLLVNPENTEEIADAIIKLYKDDELRIKLGEQGREWVKEFSWENKVKEIKQKLSGN</sequence>
<dbReference type="CDD" id="cd03801">
    <property type="entry name" value="GT4_PimA-like"/>
    <property type="match status" value="1"/>
</dbReference>
<evidence type="ECO:0000313" key="4">
    <source>
        <dbReference type="Proteomes" id="UP000228626"/>
    </source>
</evidence>
<dbReference type="InterPro" id="IPR028098">
    <property type="entry name" value="Glyco_trans_4-like_N"/>
</dbReference>
<evidence type="ECO:0008006" key="5">
    <source>
        <dbReference type="Google" id="ProtNLM"/>
    </source>
</evidence>
<evidence type="ECO:0000259" key="1">
    <source>
        <dbReference type="Pfam" id="PF00534"/>
    </source>
</evidence>
<dbReference type="Pfam" id="PF13439">
    <property type="entry name" value="Glyco_transf_4"/>
    <property type="match status" value="1"/>
</dbReference>